<evidence type="ECO:0000259" key="3">
    <source>
        <dbReference type="PROSITE" id="PS50060"/>
    </source>
</evidence>
<protein>
    <recommendedName>
        <fullName evidence="3">MAM domain-containing protein</fullName>
    </recommendedName>
</protein>
<feature type="compositionally biased region" description="Polar residues" evidence="1">
    <location>
        <begin position="670"/>
        <end position="684"/>
    </location>
</feature>
<keyword evidence="2" id="KW-1133">Transmembrane helix</keyword>
<organism evidence="4 5">
    <name type="scientific">Fasciolopsis buskii</name>
    <dbReference type="NCBI Taxonomy" id="27845"/>
    <lineage>
        <taxon>Eukaryota</taxon>
        <taxon>Metazoa</taxon>
        <taxon>Spiralia</taxon>
        <taxon>Lophotrochozoa</taxon>
        <taxon>Platyhelminthes</taxon>
        <taxon>Trematoda</taxon>
        <taxon>Digenea</taxon>
        <taxon>Plagiorchiida</taxon>
        <taxon>Echinostomata</taxon>
        <taxon>Echinostomatoidea</taxon>
        <taxon>Fasciolidae</taxon>
        <taxon>Fasciolopsis</taxon>
    </lineage>
</organism>
<dbReference type="InterPro" id="IPR000998">
    <property type="entry name" value="MAM_dom"/>
</dbReference>
<dbReference type="GO" id="GO:0016020">
    <property type="term" value="C:membrane"/>
    <property type="evidence" value="ECO:0007669"/>
    <property type="project" value="InterPro"/>
</dbReference>
<dbReference type="Proteomes" id="UP000728185">
    <property type="component" value="Unassembled WGS sequence"/>
</dbReference>
<feature type="compositionally biased region" description="Polar residues" evidence="1">
    <location>
        <begin position="484"/>
        <end position="505"/>
    </location>
</feature>
<accession>A0A8E0RN56</accession>
<sequence length="958" mass="103510">MDCTFDKGDMCGWMPDPREGGAQWIVLPRPQGSVTMGFDPGFLCLSPFSHTGDLSSFDDEWADDLAVDEGNAQKSSKKLNARLWSPTVRQRSTGTVYRCLGFAYRIEGVDDTRSIEKFQLALLRHSSGSCVLQSIGIGREAVICTNEPVWSTELEVSNQWNYVFIPLTFSSNGSRSTDDFKVCYNRLIPSLGISARFHRACGKITYRGDPAVVCACQRESHDPNASRVGMFCSSDVLWRSAFVDQRPLHSLPYSAALVSLNADSPNTGGDFKLILEGTIPAGYPDARICVDNITSYTEPCSALQKVSKTVTSQWTWAQYFSITFVTALILGLTIPIIFLVILIWACRRRHHAMHSSYTNNKLFSTNLWYYIGGKELCEDSNGYRGSTSLLRGHNKAPFNGAGTGTTGTMYTSQMGGTPGSEVMDLPDVVIPGGRVVSFNYSGNTIGPGGTMRHMQQSMTTASSVQPMHGFVTMSPQVMAAGMGTVSSQSSGTTHATGSVRPMTTTDGVLHTENSITVQPIIGMHFPKVIPATNEQQFNACIPSSAVVPQPVQYSVQTQPVQQLQHQPQPQQQQQSFFQPAQQQQPLTHASQTANMVGQFQPPTQQASATPSFTVPNLAPTVQAPVSQLQPVQAHQVQPCQITMPQQQQQLAPQPQLQLAQQQVASQPQAHFTQPVNSVPATSPVANPVVGAQPAAQNQQSVVQPIQLPPPQQQQQQQHHHAFINQQQARVQPRSGAQLNVQAVHPQPQQPQQPINGANNSTSANNQSSQSFHPSGPTGQQQQQQQLIAAVTPTTRAQAIGTPINSVQSDSLTEADQQAAMAALYAATEEVDSANNNSDNYATANGTSDVDGTYTIPGEINEDHPPPGYDEAIGLVLSRGQANGNNNYSHTNMTAAANYLQANTMVKPAVPVPSTTCTPPPALPPRRLINGMGLEEVDDSQPSACLSLAERYGLPVAEI</sequence>
<reference evidence="4" key="1">
    <citation type="submission" date="2019-05" db="EMBL/GenBank/DDBJ databases">
        <title>Annotation for the trematode Fasciolopsis buski.</title>
        <authorList>
            <person name="Choi Y.-J."/>
        </authorList>
    </citation>
    <scope>NUCLEOTIDE SEQUENCE</scope>
    <source>
        <strain evidence="4">HT</strain>
        <tissue evidence="4">Whole worm</tissue>
    </source>
</reference>
<feature type="region of interest" description="Disordered" evidence="1">
    <location>
        <begin position="558"/>
        <end position="588"/>
    </location>
</feature>
<feature type="region of interest" description="Disordered" evidence="1">
    <location>
        <begin position="665"/>
        <end position="788"/>
    </location>
</feature>
<feature type="domain" description="MAM" evidence="3">
    <location>
        <begin position="1"/>
        <end position="218"/>
    </location>
</feature>
<feature type="transmembrane region" description="Helical" evidence="2">
    <location>
        <begin position="316"/>
        <end position="345"/>
    </location>
</feature>
<keyword evidence="2" id="KW-0472">Membrane</keyword>
<gene>
    <name evidence="4" type="ORF">FBUS_01817</name>
</gene>
<evidence type="ECO:0000313" key="4">
    <source>
        <dbReference type="EMBL" id="KAA0188441.1"/>
    </source>
</evidence>
<dbReference type="OrthoDB" id="6279422at2759"/>
<evidence type="ECO:0000256" key="1">
    <source>
        <dbReference type="SAM" id="MobiDB-lite"/>
    </source>
</evidence>
<evidence type="ECO:0000256" key="2">
    <source>
        <dbReference type="SAM" id="Phobius"/>
    </source>
</evidence>
<keyword evidence="5" id="KW-1185">Reference proteome</keyword>
<dbReference type="PROSITE" id="PS50060">
    <property type="entry name" value="MAM_2"/>
    <property type="match status" value="1"/>
</dbReference>
<feature type="region of interest" description="Disordered" evidence="1">
    <location>
        <begin position="483"/>
        <end position="505"/>
    </location>
</feature>
<evidence type="ECO:0000313" key="5">
    <source>
        <dbReference type="Proteomes" id="UP000728185"/>
    </source>
</evidence>
<dbReference type="Gene3D" id="2.60.120.200">
    <property type="match status" value="1"/>
</dbReference>
<feature type="compositionally biased region" description="Low complexity" evidence="1">
    <location>
        <begin position="745"/>
        <end position="770"/>
    </location>
</feature>
<feature type="compositionally biased region" description="Low complexity" evidence="1">
    <location>
        <begin position="712"/>
        <end position="727"/>
    </location>
</feature>
<name>A0A8E0RN56_9TREM</name>
<keyword evidence="2" id="KW-0812">Transmembrane</keyword>
<dbReference type="AlphaFoldDB" id="A0A8E0RN56"/>
<dbReference type="EMBL" id="LUCM01008411">
    <property type="protein sequence ID" value="KAA0188441.1"/>
    <property type="molecule type" value="Genomic_DNA"/>
</dbReference>
<comment type="caution">
    <text evidence="4">The sequence shown here is derived from an EMBL/GenBank/DDBJ whole genome shotgun (WGS) entry which is preliminary data.</text>
</comment>
<proteinExistence type="predicted"/>